<organism evidence="6 7">
    <name type="scientific">Aerophobetes bacterium</name>
    <dbReference type="NCBI Taxonomy" id="2030807"/>
    <lineage>
        <taxon>Bacteria</taxon>
        <taxon>Candidatus Aerophobota</taxon>
    </lineage>
</organism>
<dbReference type="NCBIfam" id="TIGR01774">
    <property type="entry name" value="PFL2-3"/>
    <property type="match status" value="1"/>
</dbReference>
<evidence type="ECO:0000256" key="3">
    <source>
        <dbReference type="PROSITE-ProRule" id="PRU00493"/>
    </source>
</evidence>
<evidence type="ECO:0000259" key="4">
    <source>
        <dbReference type="PROSITE" id="PS51149"/>
    </source>
</evidence>
<dbReference type="PROSITE" id="PS00850">
    <property type="entry name" value="GLY_RADICAL_1"/>
    <property type="match status" value="1"/>
</dbReference>
<dbReference type="SUPFAM" id="SSF51998">
    <property type="entry name" value="PFL-like glycyl radical enzymes"/>
    <property type="match status" value="1"/>
</dbReference>
<feature type="modified residue" description="Glycine radical" evidence="3">
    <location>
        <position position="779"/>
    </location>
</feature>
<gene>
    <name evidence="6" type="ORF">E3J95_02300</name>
</gene>
<dbReference type="InterPro" id="IPR051215">
    <property type="entry name" value="GRE"/>
</dbReference>
<dbReference type="InterPro" id="IPR010098">
    <property type="entry name" value="PFL2/GDeHydtase_fam"/>
</dbReference>
<reference evidence="6 7" key="1">
    <citation type="submission" date="2019-03" db="EMBL/GenBank/DDBJ databases">
        <title>Metabolic potential of uncultured bacteria and archaea associated with petroleum seepage in deep-sea sediments.</title>
        <authorList>
            <person name="Dong X."/>
            <person name="Hubert C."/>
        </authorList>
    </citation>
    <scope>NUCLEOTIDE SEQUENCE [LARGE SCALE GENOMIC DNA]</scope>
    <source>
        <strain evidence="6">E44_bin92</strain>
    </source>
</reference>
<evidence type="ECO:0000256" key="1">
    <source>
        <dbReference type="ARBA" id="ARBA00022818"/>
    </source>
</evidence>
<dbReference type="InterPro" id="IPR001150">
    <property type="entry name" value="Gly_radical"/>
</dbReference>
<dbReference type="GO" id="GO:0005829">
    <property type="term" value="C:cytosol"/>
    <property type="evidence" value="ECO:0007669"/>
    <property type="project" value="TreeGrafter"/>
</dbReference>
<dbReference type="PROSITE" id="PS51554">
    <property type="entry name" value="PFL"/>
    <property type="match status" value="1"/>
</dbReference>
<evidence type="ECO:0000313" key="6">
    <source>
        <dbReference type="EMBL" id="TES86292.1"/>
    </source>
</evidence>
<dbReference type="PANTHER" id="PTHR43641:SF2">
    <property type="entry name" value="DEHYDRATASE YBIW-RELATED"/>
    <property type="match status" value="1"/>
</dbReference>
<dbReference type="InterPro" id="IPR004184">
    <property type="entry name" value="PFL_dom"/>
</dbReference>
<dbReference type="PROSITE" id="PS51149">
    <property type="entry name" value="GLY_RADICAL_2"/>
    <property type="match status" value="1"/>
</dbReference>
<dbReference type="Pfam" id="PF02901">
    <property type="entry name" value="PFL-like"/>
    <property type="match status" value="1"/>
</dbReference>
<evidence type="ECO:0000256" key="2">
    <source>
        <dbReference type="ARBA" id="ARBA00023239"/>
    </source>
</evidence>
<feature type="domain" description="PFL" evidence="5">
    <location>
        <begin position="19"/>
        <end position="676"/>
    </location>
</feature>
<evidence type="ECO:0000259" key="5">
    <source>
        <dbReference type="PROSITE" id="PS51554"/>
    </source>
</evidence>
<dbReference type="Pfam" id="PF01228">
    <property type="entry name" value="Gly_radical"/>
    <property type="match status" value="1"/>
</dbReference>
<feature type="domain" description="Glycine radical" evidence="4">
    <location>
        <begin position="683"/>
        <end position="804"/>
    </location>
</feature>
<proteinExistence type="predicted"/>
<dbReference type="CDD" id="cd01677">
    <property type="entry name" value="PFL2_DhaB_BssA"/>
    <property type="match status" value="1"/>
</dbReference>
<dbReference type="PANTHER" id="PTHR43641">
    <property type="entry name" value="FORMATE ACETYLTRANSFERASE 3-RELATED"/>
    <property type="match status" value="1"/>
</dbReference>
<keyword evidence="2" id="KW-0456">Lyase</keyword>
<keyword evidence="1 3" id="KW-0556">Organic radical</keyword>
<protein>
    <submittedName>
        <fullName evidence="6">Glycyl radical protein</fullName>
    </submittedName>
</protein>
<dbReference type="Gene3D" id="3.20.70.20">
    <property type="match status" value="1"/>
</dbReference>
<accession>A0A523QKQ3</accession>
<sequence length="804" mass="90814">MFTRRVKTMAKSPISSPFARTRKLNGELLSVEPEVCIERARLVTASYQETEGEPMIIRRAKALAKVLREMTIFIQKDQLIVGNQASKLRASPLFPETEAGYLERELDIFPKRGQDRLIIPDEVKQELQKEVFPYWMGKTTEDIALKAIPPESKEIFEHEHPVFCPDIHLKGSIGHVIVDYDRVLSLGISGIKKQVEEKLQKLDLPDPEELDKYHFYKAELIVCEAIVEWAERFAREARKLATGEKDEEWKAELEQIAKICEWVPENPARTFRQAVQSFWFTHLPLYIEQNGLAVSPGRLDQYLYPYYKKDKEEGRITKEEAQELLECLWIKFTEVMRAYDYNDAKYFAGFSISENVVLGGQTRSGEDATNELSFLCLEVEKNTKLSQPNLGVRIHAKTPDEFLMKAVEVISTGRTKPEIFNDDVGILSLTSLGVPLEDARNYSISGCVEAVPPHTNGMTNAAMSNLAKALELALNDGKCRLCGKKLGLKTGDPRNFTSFDQVIDAYRKQVAYYVKHMVTTVNTIEKVHAQIMPLPYFSLVIDDCREEGKDVTWGGARYDYTGPQGVGLASVADSLAAIKKLVFDEKKVTMDELIEAMDTNFEGKETLRQILINEPPKYSNDNDYADNIAREVGVIYCQEVSKYHNTRGGKYRPGLYSVSANVPLGIHVGALPDGRKAKSPLSDGVSPAHGTERSGPTAIVKSVAKLDHTLVTNGTQLNMKFSPRVLSDLKGKRNLANLIRTFFDLGGWHIQFNVVSADTLREAQRKPDDYRWLIIRVAGYSAFFLELDKAVQDDIIDRTEYQSV</sequence>
<dbReference type="AlphaFoldDB" id="A0A523QKQ3"/>
<name>A0A523QKQ3_UNCAE</name>
<dbReference type="InterPro" id="IPR019777">
    <property type="entry name" value="Form_AcTrfase_GR_CS"/>
</dbReference>
<evidence type="ECO:0000313" key="7">
    <source>
        <dbReference type="Proteomes" id="UP000320781"/>
    </source>
</evidence>
<dbReference type="Proteomes" id="UP000320781">
    <property type="component" value="Unassembled WGS sequence"/>
</dbReference>
<dbReference type="GO" id="GO:0016829">
    <property type="term" value="F:lyase activity"/>
    <property type="evidence" value="ECO:0007669"/>
    <property type="project" value="UniProtKB-KW"/>
</dbReference>
<comment type="caution">
    <text evidence="6">The sequence shown here is derived from an EMBL/GenBank/DDBJ whole genome shotgun (WGS) entry which is preliminary data.</text>
</comment>
<dbReference type="EMBL" id="SOKU01000111">
    <property type="protein sequence ID" value="TES86292.1"/>
    <property type="molecule type" value="Genomic_DNA"/>
</dbReference>